<reference evidence="1" key="1">
    <citation type="submission" date="2014-05" db="EMBL/GenBank/DDBJ databases">
        <authorList>
            <person name="Chronopoulou M."/>
        </authorList>
    </citation>
    <scope>NUCLEOTIDE SEQUENCE</scope>
    <source>
        <tissue evidence="1">Whole organism</tissue>
    </source>
</reference>
<evidence type="ECO:0000313" key="1">
    <source>
        <dbReference type="EMBL" id="CDW19308.1"/>
    </source>
</evidence>
<name>A0A0K2SZX6_LEPSM</name>
<organism evidence="1">
    <name type="scientific">Lepeophtheirus salmonis</name>
    <name type="common">Salmon louse</name>
    <name type="synonym">Caligus salmonis</name>
    <dbReference type="NCBI Taxonomy" id="72036"/>
    <lineage>
        <taxon>Eukaryota</taxon>
        <taxon>Metazoa</taxon>
        <taxon>Ecdysozoa</taxon>
        <taxon>Arthropoda</taxon>
        <taxon>Crustacea</taxon>
        <taxon>Multicrustacea</taxon>
        <taxon>Hexanauplia</taxon>
        <taxon>Copepoda</taxon>
        <taxon>Siphonostomatoida</taxon>
        <taxon>Caligidae</taxon>
        <taxon>Lepeophtheirus</taxon>
    </lineage>
</organism>
<proteinExistence type="predicted"/>
<dbReference type="EMBL" id="HACA01001947">
    <property type="protein sequence ID" value="CDW19308.1"/>
    <property type="molecule type" value="Transcribed_RNA"/>
</dbReference>
<protein>
    <submittedName>
        <fullName evidence="1">Uncharacterized protein</fullName>
    </submittedName>
</protein>
<dbReference type="AlphaFoldDB" id="A0A0K2SZX6"/>
<sequence length="34" mass="3987">MLSTETFVSEGYRAVQNYLPIFVQNISRTIMTFE</sequence>
<accession>A0A0K2SZX6</accession>